<keyword evidence="2" id="KW-0255">Endonuclease</keyword>
<proteinExistence type="predicted"/>
<dbReference type="Pfam" id="PF13392">
    <property type="entry name" value="HNH_3"/>
    <property type="match status" value="1"/>
</dbReference>
<feature type="domain" description="HNH nuclease" evidence="1">
    <location>
        <begin position="45"/>
        <end position="92"/>
    </location>
</feature>
<keyword evidence="2" id="KW-0378">Hydrolase</keyword>
<evidence type="ECO:0000313" key="3">
    <source>
        <dbReference type="Proteomes" id="UP000309992"/>
    </source>
</evidence>
<dbReference type="GO" id="GO:0004519">
    <property type="term" value="F:endonuclease activity"/>
    <property type="evidence" value="ECO:0007669"/>
    <property type="project" value="UniProtKB-KW"/>
</dbReference>
<name>A0ABY2RU34_9PSEU</name>
<protein>
    <submittedName>
        <fullName evidence="2">HNH endonuclease</fullName>
    </submittedName>
</protein>
<evidence type="ECO:0000313" key="2">
    <source>
        <dbReference type="EMBL" id="TKG58873.1"/>
    </source>
</evidence>
<gene>
    <name evidence="2" type="ORF">FCN18_37290</name>
</gene>
<dbReference type="InterPro" id="IPR044925">
    <property type="entry name" value="His-Me_finger_sf"/>
</dbReference>
<comment type="caution">
    <text evidence="2">The sequence shown here is derived from an EMBL/GenBank/DDBJ whole genome shotgun (WGS) entry which is preliminary data.</text>
</comment>
<organism evidence="2 3">
    <name type="scientific">Prauserella endophytica</name>
    <dbReference type="NCBI Taxonomy" id="1592324"/>
    <lineage>
        <taxon>Bacteria</taxon>
        <taxon>Bacillati</taxon>
        <taxon>Actinomycetota</taxon>
        <taxon>Actinomycetes</taxon>
        <taxon>Pseudonocardiales</taxon>
        <taxon>Pseudonocardiaceae</taxon>
        <taxon>Prauserella</taxon>
        <taxon>Prauserella coralliicola group</taxon>
    </lineage>
</organism>
<reference evidence="2 3" key="1">
    <citation type="journal article" date="2015" name="Antonie Van Leeuwenhoek">
        <title>Prauserella endophytica sp. nov., an endophytic actinobacterium isolated from Tamarix taklamakanensis.</title>
        <authorList>
            <person name="Liu J.M."/>
            <person name="Habden X."/>
            <person name="Guo L."/>
            <person name="Tuo L."/>
            <person name="Jiang Z.K."/>
            <person name="Liu S.W."/>
            <person name="Liu X.F."/>
            <person name="Chen L."/>
            <person name="Li R.F."/>
            <person name="Zhang Y.Q."/>
            <person name="Sun C.H."/>
        </authorList>
    </citation>
    <scope>NUCLEOTIDE SEQUENCE [LARGE SCALE GENOMIC DNA]</scope>
    <source>
        <strain evidence="2 3">CGMCC 4.7182</strain>
    </source>
</reference>
<dbReference type="SUPFAM" id="SSF54060">
    <property type="entry name" value="His-Me finger endonucleases"/>
    <property type="match status" value="1"/>
</dbReference>
<dbReference type="EMBL" id="SWMS01000049">
    <property type="protein sequence ID" value="TKG58873.1"/>
    <property type="molecule type" value="Genomic_DNA"/>
</dbReference>
<dbReference type="InterPro" id="IPR003615">
    <property type="entry name" value="HNH_nuc"/>
</dbReference>
<dbReference type="Proteomes" id="UP000309992">
    <property type="component" value="Unassembled WGS sequence"/>
</dbReference>
<keyword evidence="3" id="KW-1185">Reference proteome</keyword>
<keyword evidence="2" id="KW-0540">Nuclease</keyword>
<accession>A0ABY2RU34</accession>
<dbReference type="Gene3D" id="3.90.75.20">
    <property type="match status" value="1"/>
</dbReference>
<sequence length="219" mass="25208">MRSEMSLEEALLSRGVRDSNGCLRWTGAHTNTGYGHISVNRRARQVHRVAYELWKGPIPEGYDIDHVYANGCRARDCFEPNHLEAVTPAENHARRAAVVTHCPKGHLYQGRNLIREGNRRACRACHTAANEQWRAKRRQRMVADDDRRVHIRLRDGREVVRYDRAGKWFVEFPEGRRHLLKLSEAVEWAFDKGAEVIFGVPGGARFDGLVRQKWESTGE</sequence>
<evidence type="ECO:0000259" key="1">
    <source>
        <dbReference type="Pfam" id="PF13392"/>
    </source>
</evidence>